<feature type="domain" description="MD-2-related lipid-recognition" evidence="2">
    <location>
        <begin position="246"/>
        <end position="369"/>
    </location>
</feature>
<sequence>MDNFIFILWLCVCSAAASGHFSFYKIEKTEKLEVREFEMGRNPFTSLGKRKIVQQRGNFTNCGDKKYKVSIQWEPKILNTQGVATVYWDLVAPCDFDSGNVELDAWLPGVPDTPILNIGQKGTCGDLKKSIPTIICPIKKNDELNSQFTFRDLRRLPTGKFDIKIKITNDKNELKRLHLLQTSVFKMENNIFILLVCVAMATASGHFKYYKMERTEKVEVREFEMDRNPFTLLGKRKFLQQRGNLTNCGDKKNKFSIQWEPKILNTQGVATVYWDLVAPCDMDSGNAHIDVYLPEIPDSPIFSLDQKGTCRDIKKTVPNLACPIKKDAEIKGQLTASDLTRLPTGNYTIEVKITNDKNLLFACGRASVELTP</sequence>
<keyword evidence="1" id="KW-0732">Signal</keyword>
<proteinExistence type="predicted"/>
<accession>A0A6J8AM17</accession>
<reference evidence="3 4" key="1">
    <citation type="submission" date="2020-06" db="EMBL/GenBank/DDBJ databases">
        <authorList>
            <person name="Li R."/>
            <person name="Bekaert M."/>
        </authorList>
    </citation>
    <scope>NUCLEOTIDE SEQUENCE [LARGE SCALE GENOMIC DNA]</scope>
    <source>
        <strain evidence="4">wild</strain>
    </source>
</reference>
<dbReference type="Gene3D" id="2.60.40.770">
    <property type="match status" value="2"/>
</dbReference>
<dbReference type="Proteomes" id="UP000507470">
    <property type="component" value="Unassembled WGS sequence"/>
</dbReference>
<dbReference type="OrthoDB" id="6064683at2759"/>
<keyword evidence="4" id="KW-1185">Reference proteome</keyword>
<name>A0A6J8AM17_MYTCO</name>
<protein>
    <recommendedName>
        <fullName evidence="2">MD-2-related lipid-recognition domain-containing protein</fullName>
    </recommendedName>
</protein>
<evidence type="ECO:0000313" key="3">
    <source>
        <dbReference type="EMBL" id="CAC5370040.1"/>
    </source>
</evidence>
<feature type="chain" id="PRO_5027110706" description="MD-2-related lipid-recognition domain-containing protein" evidence="1">
    <location>
        <begin position="20"/>
        <end position="372"/>
    </location>
</feature>
<dbReference type="SUPFAM" id="SSF81296">
    <property type="entry name" value="E set domains"/>
    <property type="match status" value="2"/>
</dbReference>
<evidence type="ECO:0000256" key="1">
    <source>
        <dbReference type="SAM" id="SignalP"/>
    </source>
</evidence>
<dbReference type="EMBL" id="CACVKT020001643">
    <property type="protein sequence ID" value="CAC5370040.1"/>
    <property type="molecule type" value="Genomic_DNA"/>
</dbReference>
<dbReference type="InterPro" id="IPR014756">
    <property type="entry name" value="Ig_E-set"/>
</dbReference>
<dbReference type="InterPro" id="IPR003172">
    <property type="entry name" value="ML_dom"/>
</dbReference>
<evidence type="ECO:0000259" key="2">
    <source>
        <dbReference type="Pfam" id="PF02221"/>
    </source>
</evidence>
<evidence type="ECO:0000313" key="4">
    <source>
        <dbReference type="Proteomes" id="UP000507470"/>
    </source>
</evidence>
<dbReference type="AlphaFoldDB" id="A0A6J8AM17"/>
<organism evidence="3 4">
    <name type="scientific">Mytilus coruscus</name>
    <name type="common">Sea mussel</name>
    <dbReference type="NCBI Taxonomy" id="42192"/>
    <lineage>
        <taxon>Eukaryota</taxon>
        <taxon>Metazoa</taxon>
        <taxon>Spiralia</taxon>
        <taxon>Lophotrochozoa</taxon>
        <taxon>Mollusca</taxon>
        <taxon>Bivalvia</taxon>
        <taxon>Autobranchia</taxon>
        <taxon>Pteriomorphia</taxon>
        <taxon>Mytilida</taxon>
        <taxon>Mytiloidea</taxon>
        <taxon>Mytilidae</taxon>
        <taxon>Mytilinae</taxon>
        <taxon>Mytilus</taxon>
    </lineage>
</organism>
<gene>
    <name evidence="3" type="ORF">MCOR_9026</name>
</gene>
<feature type="signal peptide" evidence="1">
    <location>
        <begin position="1"/>
        <end position="19"/>
    </location>
</feature>
<dbReference type="Pfam" id="PF02221">
    <property type="entry name" value="E1_DerP2_DerF2"/>
    <property type="match status" value="1"/>
</dbReference>